<evidence type="ECO:0008006" key="3">
    <source>
        <dbReference type="Google" id="ProtNLM"/>
    </source>
</evidence>
<name>A0A9X7GNK7_BACCE</name>
<evidence type="ECO:0000313" key="2">
    <source>
        <dbReference type="Proteomes" id="UP000223834"/>
    </source>
</evidence>
<dbReference type="AlphaFoldDB" id="A0A9X7GNK7"/>
<evidence type="ECO:0000313" key="1">
    <source>
        <dbReference type="EMBL" id="PGO67923.1"/>
    </source>
</evidence>
<dbReference type="NCBIfam" id="NF038310">
    <property type="entry name" value="lysogeny_AimR"/>
    <property type="match status" value="1"/>
</dbReference>
<reference evidence="1 2" key="1">
    <citation type="submission" date="2017-09" db="EMBL/GenBank/DDBJ databases">
        <title>Large-scale bioinformatics analysis of Bacillus genomes uncovers conserved roles of natural products in bacterial physiology.</title>
        <authorList>
            <consortium name="Agbiome Team Llc"/>
            <person name="Bleich R.M."/>
            <person name="Grubbs K.J."/>
            <person name="Santa Maria K.C."/>
            <person name="Allen S.E."/>
            <person name="Farag S."/>
            <person name="Shank E.A."/>
            <person name="Bowers A."/>
        </authorList>
    </citation>
    <scope>NUCLEOTIDE SEQUENCE [LARGE SCALE GENOMIC DNA]</scope>
    <source>
        <strain evidence="1 2">AFS049141</strain>
    </source>
</reference>
<protein>
    <recommendedName>
        <fullName evidence="3">Prophage helix-turn-helix protein</fullName>
    </recommendedName>
</protein>
<proteinExistence type="predicted"/>
<dbReference type="Proteomes" id="UP000223834">
    <property type="component" value="Unassembled WGS sequence"/>
</dbReference>
<accession>A0A9X7GNK7</accession>
<organism evidence="1 2">
    <name type="scientific">Bacillus cereus</name>
    <dbReference type="NCBI Taxonomy" id="1396"/>
    <lineage>
        <taxon>Bacteria</taxon>
        <taxon>Bacillati</taxon>
        <taxon>Bacillota</taxon>
        <taxon>Bacilli</taxon>
        <taxon>Bacillales</taxon>
        <taxon>Bacillaceae</taxon>
        <taxon>Bacillus</taxon>
        <taxon>Bacillus cereus group</taxon>
    </lineage>
</organism>
<dbReference type="RefSeq" id="WP_098771587.1">
    <property type="nucleotide sequence ID" value="NZ_NUIQ01000206.1"/>
</dbReference>
<comment type="caution">
    <text evidence="1">The sequence shown here is derived from an EMBL/GenBank/DDBJ whole genome shotgun (WGS) entry which is preliminary data.</text>
</comment>
<dbReference type="EMBL" id="NUIQ01000206">
    <property type="protein sequence ID" value="PGO67923.1"/>
    <property type="molecule type" value="Genomic_DNA"/>
</dbReference>
<sequence>MNSVYKRFNNVLESQNRSWSSIAKSTSTSDSSITDWGKKNKQISAFKVAKIAHEIYPGNVEMMEKSCIENFSIYNRTARINTKRLFALAYLNANESILKYLIQVSMDHEDYQIRKFAKIMKLFYARIKKSKSVDQIYLEIEDVRKIVTKEDVDIAILCDILAISILGDKGHFNIFEVYKNRAADKLILIEEQDLQELYDFWITDIWSYSLQRKNNLKGFKMCNELLWQYKHLEFFPMMQAMLLSRIGESNIFIDYSDCIRVLSEALEICKERKCDYKQEVILNNMNFAKLYWKKDIYTIDINTLHPAEMCLYLYEIGEHVEAKKRIIEMEAKSVLTAMQLAYKGVIFSDKCILERAIDQFKSNNDFFFVQFATAAHSRLVHAKI</sequence>
<gene>
    <name evidence="1" type="ORF">CN980_22250</name>
</gene>
<dbReference type="InterPro" id="IPR047705">
    <property type="entry name" value="AimR-like"/>
</dbReference>
<dbReference type="Pfam" id="PF22871">
    <property type="entry name" value="AimR"/>
    <property type="match status" value="1"/>
</dbReference>